<reference evidence="4" key="1">
    <citation type="submission" date="2017-02" db="UniProtKB">
        <authorList>
            <consortium name="WormBaseParasite"/>
        </authorList>
    </citation>
    <scope>IDENTIFICATION</scope>
</reference>
<dbReference type="Proteomes" id="UP000276776">
    <property type="component" value="Unassembled WGS sequence"/>
</dbReference>
<organism evidence="4">
    <name type="scientific">Thelazia callipaeda</name>
    <name type="common">Oriental eyeworm</name>
    <name type="synonym">Parasitic nematode</name>
    <dbReference type="NCBI Taxonomy" id="103827"/>
    <lineage>
        <taxon>Eukaryota</taxon>
        <taxon>Metazoa</taxon>
        <taxon>Ecdysozoa</taxon>
        <taxon>Nematoda</taxon>
        <taxon>Chromadorea</taxon>
        <taxon>Rhabditida</taxon>
        <taxon>Spirurina</taxon>
        <taxon>Spiruromorpha</taxon>
        <taxon>Thelazioidea</taxon>
        <taxon>Thelaziidae</taxon>
        <taxon>Thelazia</taxon>
    </lineage>
</organism>
<keyword evidence="3" id="KW-1185">Reference proteome</keyword>
<dbReference type="AlphaFoldDB" id="A0A0N5D1F5"/>
<accession>A0A0N5D1F5</accession>
<evidence type="ECO:0000313" key="2">
    <source>
        <dbReference type="EMBL" id="VDN04043.1"/>
    </source>
</evidence>
<gene>
    <name evidence="2" type="ORF">TCLT_LOCUS6668</name>
</gene>
<reference evidence="2 3" key="2">
    <citation type="submission" date="2018-11" db="EMBL/GenBank/DDBJ databases">
        <authorList>
            <consortium name="Pathogen Informatics"/>
        </authorList>
    </citation>
    <scope>NUCLEOTIDE SEQUENCE [LARGE SCALE GENOMIC DNA]</scope>
</reference>
<name>A0A0N5D1F5_THECL</name>
<evidence type="ECO:0000313" key="3">
    <source>
        <dbReference type="Proteomes" id="UP000276776"/>
    </source>
</evidence>
<proteinExistence type="predicted"/>
<evidence type="ECO:0000256" key="1">
    <source>
        <dbReference type="SAM" id="MobiDB-lite"/>
    </source>
</evidence>
<sequence>MLCSQSVVYSGYQKSERKMEDEWTKTTAIVVENNGKTDEVVKSSVKDVRKHSASVPGPGTSRSTNSKFRRAAGQAKS</sequence>
<protein>
    <submittedName>
        <fullName evidence="4">Ovule protein</fullName>
    </submittedName>
</protein>
<dbReference type="EMBL" id="UYYF01004434">
    <property type="protein sequence ID" value="VDN04043.1"/>
    <property type="molecule type" value="Genomic_DNA"/>
</dbReference>
<dbReference type="WBParaSite" id="TCLT_0000667901-mRNA-1">
    <property type="protein sequence ID" value="TCLT_0000667901-mRNA-1"/>
    <property type="gene ID" value="TCLT_0000667901"/>
</dbReference>
<feature type="region of interest" description="Disordered" evidence="1">
    <location>
        <begin position="44"/>
        <end position="77"/>
    </location>
</feature>
<evidence type="ECO:0000313" key="4">
    <source>
        <dbReference type="WBParaSite" id="TCLT_0000667901-mRNA-1"/>
    </source>
</evidence>